<name>A0A319B0H8_ASPVC</name>
<protein>
    <recommendedName>
        <fullName evidence="5">Hydrophobin</fullName>
    </recommendedName>
</protein>
<evidence type="ECO:0000256" key="1">
    <source>
        <dbReference type="ARBA" id="ARBA00023157"/>
    </source>
</evidence>
<gene>
    <name evidence="3" type="ORF">BO88DRAFT_407261</name>
</gene>
<evidence type="ECO:0000256" key="2">
    <source>
        <dbReference type="SAM" id="MobiDB-lite"/>
    </source>
</evidence>
<dbReference type="InterPro" id="IPR001338">
    <property type="entry name" value="Class_I_Hydrophobin"/>
</dbReference>
<evidence type="ECO:0000313" key="3">
    <source>
        <dbReference type="EMBL" id="PYH65979.1"/>
    </source>
</evidence>
<proteinExistence type="predicted"/>
<evidence type="ECO:0000313" key="4">
    <source>
        <dbReference type="Proteomes" id="UP000248405"/>
    </source>
</evidence>
<sequence>MSLPKLGVPVFGRGATLHTATKTPCNISPPEPKGADESIPTEGGLEWRSRFSLGEENENRPGFRNVALLDRPLLLAIVIQRPLSTAIKGSQHPGQVSLSSIHQSSITPNHHIKPSSQFSFNSDFLNHQAKMQFTITKVLAFTLAVATGVSAGAVSDSQAIKKQTEGKCDIGNVSCCNPTNDDKSDGFLTNLLEWGVIGSLVNGQGSACAPVNLIDELGILALVKDTPDGPVCENIIACCPGEGAQCVAIGDGSGSGSGYSD</sequence>
<keyword evidence="1" id="KW-1015">Disulfide bond</keyword>
<dbReference type="RefSeq" id="XP_025559773.1">
    <property type="nucleotide sequence ID" value="XM_025707379.1"/>
</dbReference>
<keyword evidence="4" id="KW-1185">Reference proteome</keyword>
<accession>A0A319B0H8</accession>
<reference evidence="3" key="1">
    <citation type="submission" date="2016-12" db="EMBL/GenBank/DDBJ databases">
        <title>The genomes of Aspergillus section Nigri reveals drivers in fungal speciation.</title>
        <authorList>
            <consortium name="DOE Joint Genome Institute"/>
            <person name="Vesth T.C."/>
            <person name="Nybo J."/>
            <person name="Theobald S."/>
            <person name="Brandl J."/>
            <person name="Frisvad J.C."/>
            <person name="Nielsen K.F."/>
            <person name="Lyhne E.K."/>
            <person name="Kogle M.E."/>
            <person name="Kuo A."/>
            <person name="Riley R."/>
            <person name="Clum A."/>
            <person name="Nolan M."/>
            <person name="Lipzen A."/>
            <person name="Salamov A."/>
            <person name="Henrissat B."/>
            <person name="Wiebenga A."/>
            <person name="De Vries R.P."/>
            <person name="Grigoriev I.V."/>
            <person name="Mortensen U.H."/>
            <person name="Andersen M.R."/>
            <person name="Baker S.E."/>
        </authorList>
    </citation>
    <scope>NUCLEOTIDE SEQUENCE [LARGE SCALE GENOMIC DNA]</scope>
    <source>
        <strain evidence="3">CBS 113365</strain>
    </source>
</reference>
<evidence type="ECO:0008006" key="5">
    <source>
        <dbReference type="Google" id="ProtNLM"/>
    </source>
</evidence>
<dbReference type="SMART" id="SM00075">
    <property type="entry name" value="HYDRO"/>
    <property type="match status" value="1"/>
</dbReference>
<organism evidence="3 4">
    <name type="scientific">Aspergillus vadensis (strain CBS 113365 / IMI 142717 / IBT 24658)</name>
    <dbReference type="NCBI Taxonomy" id="1448311"/>
    <lineage>
        <taxon>Eukaryota</taxon>
        <taxon>Fungi</taxon>
        <taxon>Dikarya</taxon>
        <taxon>Ascomycota</taxon>
        <taxon>Pezizomycotina</taxon>
        <taxon>Eurotiomycetes</taxon>
        <taxon>Eurotiomycetidae</taxon>
        <taxon>Eurotiales</taxon>
        <taxon>Aspergillaceae</taxon>
        <taxon>Aspergillus</taxon>
        <taxon>Aspergillus subgen. Circumdati</taxon>
    </lineage>
</organism>
<dbReference type="GO" id="GO:0009277">
    <property type="term" value="C:fungal-type cell wall"/>
    <property type="evidence" value="ECO:0007669"/>
    <property type="project" value="InterPro"/>
</dbReference>
<dbReference type="GO" id="GO:0005199">
    <property type="term" value="F:structural constituent of cell wall"/>
    <property type="evidence" value="ECO:0007669"/>
    <property type="project" value="InterPro"/>
</dbReference>
<dbReference type="GeneID" id="37211971"/>
<feature type="region of interest" description="Disordered" evidence="2">
    <location>
        <begin position="20"/>
        <end position="42"/>
    </location>
</feature>
<dbReference type="OrthoDB" id="4468925at2759"/>
<dbReference type="EMBL" id="KZ821636">
    <property type="protein sequence ID" value="PYH65979.1"/>
    <property type="molecule type" value="Genomic_DNA"/>
</dbReference>
<dbReference type="AlphaFoldDB" id="A0A319B0H8"/>
<dbReference type="Proteomes" id="UP000248405">
    <property type="component" value="Unassembled WGS sequence"/>
</dbReference>